<dbReference type="AlphaFoldDB" id="V4HC28"/>
<feature type="domain" description="Halobacterial output" evidence="1">
    <location>
        <begin position="21"/>
        <end position="86"/>
    </location>
</feature>
<evidence type="ECO:0000313" key="2">
    <source>
        <dbReference type="EMBL" id="ESP88260.1"/>
    </source>
</evidence>
<dbReference type="OrthoDB" id="199137at2157"/>
<dbReference type="eggNOG" id="arCOG08928">
    <property type="taxonomic scope" value="Archaea"/>
</dbReference>
<dbReference type="Pfam" id="PF18545">
    <property type="entry name" value="HalOD1"/>
    <property type="match status" value="1"/>
</dbReference>
<dbReference type="InterPro" id="IPR040624">
    <property type="entry name" value="HalOD1"/>
</dbReference>
<gene>
    <name evidence="2" type="ORF">K933_09866</name>
</gene>
<evidence type="ECO:0000259" key="1">
    <source>
        <dbReference type="Pfam" id="PF18545"/>
    </source>
</evidence>
<accession>V4HC28</accession>
<sequence>MDRPETDGDEDVAYRDFETEETTPDTAVVRTVAELEGVEASELPGLYSTIDHLLDHLFSDPPADDAQARVEFTYAGYRVAVNQDGRSSFRRVE</sequence>
<name>V4HC28_9EURY</name>
<dbReference type="Proteomes" id="UP000017840">
    <property type="component" value="Unassembled WGS sequence"/>
</dbReference>
<reference evidence="2 3" key="1">
    <citation type="journal article" date="2013" name="Genome Announc.">
        <title>Draft Genome Sequence of 'Candidatus Halobonum tyrrellensis' Strain G22, Isolated from the Hypersaline Waters of Lake Tyrrell, Australia.</title>
        <authorList>
            <person name="Ugalde J.A."/>
            <person name="Narasingarao P."/>
            <person name="Kuo S."/>
            <person name="Podell S."/>
            <person name="Allen E.E."/>
        </authorList>
    </citation>
    <scope>NUCLEOTIDE SEQUENCE [LARGE SCALE GENOMIC DNA]</scope>
    <source>
        <strain evidence="2 3">G22</strain>
    </source>
</reference>
<organism evidence="2 3">
    <name type="scientific">Candidatus Halobonum tyrrellensis G22</name>
    <dbReference type="NCBI Taxonomy" id="1324957"/>
    <lineage>
        <taxon>Archaea</taxon>
        <taxon>Methanobacteriati</taxon>
        <taxon>Methanobacteriota</taxon>
        <taxon>Stenosarchaea group</taxon>
        <taxon>Halobacteria</taxon>
        <taxon>Halobacteriales</taxon>
        <taxon>Haloferacaceae</taxon>
        <taxon>Candidatus Halobonum</taxon>
    </lineage>
</organism>
<comment type="caution">
    <text evidence="2">The sequence shown here is derived from an EMBL/GenBank/DDBJ whole genome shotgun (WGS) entry which is preliminary data.</text>
</comment>
<dbReference type="EMBL" id="ASGZ01000030">
    <property type="protein sequence ID" value="ESP88260.1"/>
    <property type="molecule type" value="Genomic_DNA"/>
</dbReference>
<keyword evidence="3" id="KW-1185">Reference proteome</keyword>
<protein>
    <recommendedName>
        <fullName evidence="1">Halobacterial output domain-containing protein</fullName>
    </recommendedName>
</protein>
<evidence type="ECO:0000313" key="3">
    <source>
        <dbReference type="Proteomes" id="UP000017840"/>
    </source>
</evidence>
<dbReference type="RefSeq" id="WP_023394557.1">
    <property type="nucleotide sequence ID" value="NZ_ASGZ01000030.1"/>
</dbReference>
<proteinExistence type="predicted"/>